<sequence length="220" mass="25503">MKIVCISDTHGFHNQFTQVINELEADVLIHAGDFTRHGTVQDCSSFLNWYAGFTHIPNKLFICGNHDEFPEKYPVLFDNLVAEFPEVTYLHHRQVTIDGVKFWGSNYSPAFWNWFWMVRRGEPSRILWDMIPEETNILVTHGPVHDILDETVDGIRAGCEALHERIADMNQLKLHVCGHIHEARGEGCWEIGNTVWKRFVNASLINEQYRPVHKPIIVEL</sequence>
<dbReference type="GO" id="GO:0016787">
    <property type="term" value="F:hydrolase activity"/>
    <property type="evidence" value="ECO:0007669"/>
    <property type="project" value="InterPro"/>
</dbReference>
<accession>A0A2T0SYK3</accession>
<dbReference type="EMBL" id="PVTE01000009">
    <property type="protein sequence ID" value="PRY38488.1"/>
    <property type="molecule type" value="Genomic_DNA"/>
</dbReference>
<proteinExistence type="predicted"/>
<dbReference type="CDD" id="cd07379">
    <property type="entry name" value="MPP_239FB"/>
    <property type="match status" value="1"/>
</dbReference>
<dbReference type="OrthoDB" id="332939at2"/>
<feature type="domain" description="Calcineurin-like phosphoesterase" evidence="1">
    <location>
        <begin position="1"/>
        <end position="182"/>
    </location>
</feature>
<dbReference type="Proteomes" id="UP000238375">
    <property type="component" value="Unassembled WGS sequence"/>
</dbReference>
<keyword evidence="3" id="KW-1185">Reference proteome</keyword>
<dbReference type="InterPro" id="IPR004843">
    <property type="entry name" value="Calcineurin-like_PHP"/>
</dbReference>
<dbReference type="InterPro" id="IPR051693">
    <property type="entry name" value="UPF0046_metallophosphoest"/>
</dbReference>
<name>A0A2T0SYK3_9BACT</name>
<comment type="caution">
    <text evidence="2">The sequence shown here is derived from an EMBL/GenBank/DDBJ whole genome shotgun (WGS) entry which is preliminary data.</text>
</comment>
<dbReference type="RefSeq" id="WP_106138217.1">
    <property type="nucleotide sequence ID" value="NZ_PVTE01000009.1"/>
</dbReference>
<organism evidence="2 3">
    <name type="scientific">Spirosoma oryzae</name>
    <dbReference type="NCBI Taxonomy" id="1469603"/>
    <lineage>
        <taxon>Bacteria</taxon>
        <taxon>Pseudomonadati</taxon>
        <taxon>Bacteroidota</taxon>
        <taxon>Cytophagia</taxon>
        <taxon>Cytophagales</taxon>
        <taxon>Cytophagaceae</taxon>
        <taxon>Spirosoma</taxon>
    </lineage>
</organism>
<protein>
    <submittedName>
        <fullName evidence="2">Icc-related predicted phosphoesterase</fullName>
    </submittedName>
</protein>
<dbReference type="AlphaFoldDB" id="A0A2T0SYK3"/>
<dbReference type="PANTHER" id="PTHR12905">
    <property type="entry name" value="METALLOPHOSPHOESTERASE"/>
    <property type="match status" value="1"/>
</dbReference>
<evidence type="ECO:0000313" key="2">
    <source>
        <dbReference type="EMBL" id="PRY38488.1"/>
    </source>
</evidence>
<dbReference type="Gene3D" id="3.60.21.10">
    <property type="match status" value="1"/>
</dbReference>
<dbReference type="SUPFAM" id="SSF56300">
    <property type="entry name" value="Metallo-dependent phosphatases"/>
    <property type="match status" value="1"/>
</dbReference>
<dbReference type="Pfam" id="PF00149">
    <property type="entry name" value="Metallophos"/>
    <property type="match status" value="1"/>
</dbReference>
<gene>
    <name evidence="2" type="ORF">CLV58_109215</name>
</gene>
<dbReference type="InterPro" id="IPR029052">
    <property type="entry name" value="Metallo-depent_PP-like"/>
</dbReference>
<evidence type="ECO:0000259" key="1">
    <source>
        <dbReference type="Pfam" id="PF00149"/>
    </source>
</evidence>
<dbReference type="PANTHER" id="PTHR12905:SF0">
    <property type="entry name" value="CALCINEURIN-LIKE PHOSPHOESTERASE DOMAIN-CONTAINING PROTEIN"/>
    <property type="match status" value="1"/>
</dbReference>
<evidence type="ECO:0000313" key="3">
    <source>
        <dbReference type="Proteomes" id="UP000238375"/>
    </source>
</evidence>
<reference evidence="2 3" key="1">
    <citation type="submission" date="2018-03" db="EMBL/GenBank/DDBJ databases">
        <title>Genomic Encyclopedia of Archaeal and Bacterial Type Strains, Phase II (KMG-II): from individual species to whole genera.</title>
        <authorList>
            <person name="Goeker M."/>
        </authorList>
    </citation>
    <scope>NUCLEOTIDE SEQUENCE [LARGE SCALE GENOMIC DNA]</scope>
    <source>
        <strain evidence="2 3">DSM 28354</strain>
    </source>
</reference>